<accession>A0A3B0FCH8</accession>
<evidence type="ECO:0000313" key="2">
    <source>
        <dbReference type="Proteomes" id="UP000273159"/>
    </source>
</evidence>
<name>A0A3B0FCH8_PSEPS</name>
<evidence type="ECO:0000313" key="1">
    <source>
        <dbReference type="EMBL" id="RKO22634.1"/>
    </source>
</evidence>
<dbReference type="AlphaFoldDB" id="A0A3B0FCH8"/>
<protein>
    <submittedName>
        <fullName evidence="1">Uncharacterized protein</fullName>
    </submittedName>
</protein>
<dbReference type="Gene3D" id="3.20.20.80">
    <property type="entry name" value="Glycosidases"/>
    <property type="match status" value="1"/>
</dbReference>
<dbReference type="EMBL" id="RBNH01000012">
    <property type="protein sequence ID" value="RKO22634.1"/>
    <property type="molecule type" value="Genomic_DNA"/>
</dbReference>
<gene>
    <name evidence="1" type="ORF">D7Z96_13545</name>
</gene>
<dbReference type="Proteomes" id="UP000273159">
    <property type="component" value="Unassembled WGS sequence"/>
</dbReference>
<organism evidence="1 2">
    <name type="scientific">Pseudarthrobacter phenanthrenivorans</name>
    <name type="common">Arthrobacter phenanthrenivorans</name>
    <dbReference type="NCBI Taxonomy" id="361575"/>
    <lineage>
        <taxon>Bacteria</taxon>
        <taxon>Bacillati</taxon>
        <taxon>Actinomycetota</taxon>
        <taxon>Actinomycetes</taxon>
        <taxon>Micrococcales</taxon>
        <taxon>Micrococcaceae</taxon>
        <taxon>Pseudarthrobacter</taxon>
    </lineage>
</organism>
<sequence length="347" mass="38017">MAVFFGRPAHADQLKSVGINTFQAVEHNDALRVATSKGIFCIVQDEFSAAEIGDDPRAVGLFAYDECDMGLSCGGEDTETNLANMHRQVADLRARNDGRFINANYSKGVLETWWALGTMDDFMGAVDVASVDNYAYTSPDTAAAIVLSPHWPAGATPARAATYGWLVDRMRSYQAGPGSKPNWMFVETAMPFLNDTGARTITPEQIEGACWSAIIHEARGICFFQHNNDGVNGGYSLVDCSEERKDFIRRSNAKITALAPVINTQSYAWDFGPGLDTMLKAKDRVAYVFAEIALGTDPGSRTFTLPPSVSGTTIEVVDEGRSVKLEDGRFVDEFAHEYTHHIYRIAI</sequence>
<proteinExistence type="predicted"/>
<reference evidence="1 2" key="1">
    <citation type="submission" date="2018-10" db="EMBL/GenBank/DDBJ databases">
        <title>Genome-guide identification and characterization of bacteria that degrade polycyclic aromatic hydrocarbons and resist hexavalent chromium simultaneously.</title>
        <authorList>
            <person name="Feng H."/>
        </authorList>
    </citation>
    <scope>NUCLEOTIDE SEQUENCE [LARGE SCALE GENOMIC DNA]</scope>
    <source>
        <strain evidence="1 2">J015</strain>
    </source>
</reference>
<comment type="caution">
    <text evidence="1">The sequence shown here is derived from an EMBL/GenBank/DDBJ whole genome shotgun (WGS) entry which is preliminary data.</text>
</comment>
<reference evidence="2" key="2">
    <citation type="submission" date="2018-10" db="EMBL/GenBank/DDBJ databases">
        <authorList>
            <person name="Wang Y."/>
            <person name="Wang J."/>
            <person name="Yang X."/>
            <person name="Wang Z."/>
            <person name="Huang Y."/>
        </authorList>
    </citation>
    <scope>NUCLEOTIDE SEQUENCE [LARGE SCALE GENOMIC DNA]</scope>
    <source>
        <strain evidence="2">J015</strain>
    </source>
</reference>